<protein>
    <submittedName>
        <fullName evidence="2">Uncharacterized protein</fullName>
    </submittedName>
</protein>
<dbReference type="EMBL" id="BPVZ01000041">
    <property type="protein sequence ID" value="GKV14403.1"/>
    <property type="molecule type" value="Genomic_DNA"/>
</dbReference>
<keyword evidence="3" id="KW-1185">Reference proteome</keyword>
<feature type="region of interest" description="Disordered" evidence="1">
    <location>
        <begin position="1"/>
        <end position="31"/>
    </location>
</feature>
<organism evidence="2 3">
    <name type="scientific">Rubroshorea leprosula</name>
    <dbReference type="NCBI Taxonomy" id="152421"/>
    <lineage>
        <taxon>Eukaryota</taxon>
        <taxon>Viridiplantae</taxon>
        <taxon>Streptophyta</taxon>
        <taxon>Embryophyta</taxon>
        <taxon>Tracheophyta</taxon>
        <taxon>Spermatophyta</taxon>
        <taxon>Magnoliopsida</taxon>
        <taxon>eudicotyledons</taxon>
        <taxon>Gunneridae</taxon>
        <taxon>Pentapetalae</taxon>
        <taxon>rosids</taxon>
        <taxon>malvids</taxon>
        <taxon>Malvales</taxon>
        <taxon>Dipterocarpaceae</taxon>
        <taxon>Rubroshorea</taxon>
    </lineage>
</organism>
<reference evidence="2 3" key="1">
    <citation type="journal article" date="2021" name="Commun. Biol.">
        <title>The genome of Shorea leprosula (Dipterocarpaceae) highlights the ecological relevance of drought in aseasonal tropical rainforests.</title>
        <authorList>
            <person name="Ng K.K.S."/>
            <person name="Kobayashi M.J."/>
            <person name="Fawcett J.A."/>
            <person name="Hatakeyama M."/>
            <person name="Paape T."/>
            <person name="Ng C.H."/>
            <person name="Ang C.C."/>
            <person name="Tnah L.H."/>
            <person name="Lee C.T."/>
            <person name="Nishiyama T."/>
            <person name="Sese J."/>
            <person name="O'Brien M.J."/>
            <person name="Copetti D."/>
            <person name="Mohd Noor M.I."/>
            <person name="Ong R.C."/>
            <person name="Putra M."/>
            <person name="Sireger I.Z."/>
            <person name="Indrioko S."/>
            <person name="Kosugi Y."/>
            <person name="Izuno A."/>
            <person name="Isagi Y."/>
            <person name="Lee S.L."/>
            <person name="Shimizu K.K."/>
        </authorList>
    </citation>
    <scope>NUCLEOTIDE SEQUENCE [LARGE SCALE GENOMIC DNA]</scope>
    <source>
        <strain evidence="2">214</strain>
    </source>
</reference>
<name>A0AAV5JSW6_9ROSI</name>
<dbReference type="AlphaFoldDB" id="A0AAV5JSW6"/>
<dbReference type="Proteomes" id="UP001054252">
    <property type="component" value="Unassembled WGS sequence"/>
</dbReference>
<proteinExistence type="predicted"/>
<sequence length="56" mass="6012">MGQRQSACSELQSAANIPNISVNNEEDDSELSILQLDSEFSTTQAQASEDPGVEAR</sequence>
<comment type="caution">
    <text evidence="2">The sequence shown here is derived from an EMBL/GenBank/DDBJ whole genome shotgun (WGS) entry which is preliminary data.</text>
</comment>
<evidence type="ECO:0000313" key="3">
    <source>
        <dbReference type="Proteomes" id="UP001054252"/>
    </source>
</evidence>
<feature type="compositionally biased region" description="Polar residues" evidence="1">
    <location>
        <begin position="1"/>
        <end position="23"/>
    </location>
</feature>
<evidence type="ECO:0000313" key="2">
    <source>
        <dbReference type="EMBL" id="GKV14403.1"/>
    </source>
</evidence>
<gene>
    <name evidence="2" type="ORF">SLEP1_g25289</name>
</gene>
<evidence type="ECO:0000256" key="1">
    <source>
        <dbReference type="SAM" id="MobiDB-lite"/>
    </source>
</evidence>
<accession>A0AAV5JSW6</accession>